<keyword evidence="2" id="KW-1185">Reference proteome</keyword>
<evidence type="ECO:0000313" key="2">
    <source>
        <dbReference type="Proteomes" id="UP000276133"/>
    </source>
</evidence>
<dbReference type="EMBL" id="REGN01002354">
    <property type="protein sequence ID" value="RNA28680.1"/>
    <property type="molecule type" value="Genomic_DNA"/>
</dbReference>
<accession>A0A3M7RZ02</accession>
<protein>
    <submittedName>
        <fullName evidence="1">Uncharacterized protein</fullName>
    </submittedName>
</protein>
<dbReference type="AlphaFoldDB" id="A0A3M7RZ02"/>
<sequence>MKISNEKSLYMIFYNILKEKFMEKILTLTQKTFSPMTNRIEDLFELSETYEGVGLNHYIPLTIRLLKEYKEGFDYRFVEEKLEQEI</sequence>
<comment type="caution">
    <text evidence="1">The sequence shown here is derived from an EMBL/GenBank/DDBJ whole genome shotgun (WGS) entry which is preliminary data.</text>
</comment>
<evidence type="ECO:0000313" key="1">
    <source>
        <dbReference type="EMBL" id="RNA28680.1"/>
    </source>
</evidence>
<name>A0A3M7RZ02_BRAPC</name>
<proteinExistence type="predicted"/>
<dbReference type="Proteomes" id="UP000276133">
    <property type="component" value="Unassembled WGS sequence"/>
</dbReference>
<organism evidence="1 2">
    <name type="scientific">Brachionus plicatilis</name>
    <name type="common">Marine rotifer</name>
    <name type="synonym">Brachionus muelleri</name>
    <dbReference type="NCBI Taxonomy" id="10195"/>
    <lineage>
        <taxon>Eukaryota</taxon>
        <taxon>Metazoa</taxon>
        <taxon>Spiralia</taxon>
        <taxon>Gnathifera</taxon>
        <taxon>Rotifera</taxon>
        <taxon>Eurotatoria</taxon>
        <taxon>Monogononta</taxon>
        <taxon>Pseudotrocha</taxon>
        <taxon>Ploima</taxon>
        <taxon>Brachionidae</taxon>
        <taxon>Brachionus</taxon>
    </lineage>
</organism>
<reference evidence="1 2" key="1">
    <citation type="journal article" date="2018" name="Sci. Rep.">
        <title>Genomic signatures of local adaptation to the degree of environmental predictability in rotifers.</title>
        <authorList>
            <person name="Franch-Gras L."/>
            <person name="Hahn C."/>
            <person name="Garcia-Roger E.M."/>
            <person name="Carmona M.J."/>
            <person name="Serra M."/>
            <person name="Gomez A."/>
        </authorList>
    </citation>
    <scope>NUCLEOTIDE SEQUENCE [LARGE SCALE GENOMIC DNA]</scope>
    <source>
        <strain evidence="1">HYR1</strain>
    </source>
</reference>
<gene>
    <name evidence="1" type="ORF">BpHYR1_008304</name>
</gene>